<evidence type="ECO:0000256" key="4">
    <source>
        <dbReference type="ARBA" id="ARBA00023136"/>
    </source>
</evidence>
<gene>
    <name evidence="7" type="ORF">TWF694_011928</name>
</gene>
<accession>A0AAV9X7H1</accession>
<feature type="compositionally biased region" description="Polar residues" evidence="5">
    <location>
        <begin position="614"/>
        <end position="626"/>
    </location>
</feature>
<dbReference type="InterPro" id="IPR005178">
    <property type="entry name" value="Ostalpha/TMEM184C"/>
</dbReference>
<sequence length="661" mass="74501">MQIDLDLHSVAKMPGFLDPGGTGTKLGNFFIIFSGLCSIVATLLSIVSIWFQLKNYRKPLLQRYVVRILLMVPIYAITSWLSLKSLTAAFFLDPIRDIYEAFTIYTFFQLLINFLGGERALIILTHGRAPTPHLWPLNLFMPKVDISDPYSFLNIKRGILQYAWLKPVLAVTTIIMKATDTYQEGYIGLNSGYFWSGIIYNLSVTISLYSLGMFWACMHRDLKPFRPVPKFLCIKLIIFASYWQGFFLSILVWLKFIPDTPHYTRDNLAAAIQDCLICCEMPIFAIAHWYAFSWKDYADPTISAARMPVQYAFRDAYGIRDLIYDTKITFGGKGYEYRNFDSADGTTMVHPESAARMARIMEGMRYERGGKSKYWIPKPAPSSRTALLGSVGSAAGITDDPARRAAAGAGKSYGSTTPSELEDTTLDEEAEALYEDARAMEFGDYNYPVITAYEPYSAERFRQNYQSRYLVTTATNQALLQPENHIQVQSRSRSRRSNTANSHNRKGKGRASDEEESQGLLSKAADVLHRSSSSSSHLSDRSGVVDLVVEDRDAEEIERVRARKEGGPAWNSEDPKIFVKKYPPEEAGEIERTGFETDGASTPIDNREHHTDNSRVSAPGTESQDNFVIAEEDDDNGNDTPVDDGRMRYGSYANDDNPWGR</sequence>
<keyword evidence="2 6" id="KW-0812">Transmembrane</keyword>
<name>A0AAV9X7H1_9PEZI</name>
<feature type="transmembrane region" description="Helical" evidence="6">
    <location>
        <begin position="98"/>
        <end position="116"/>
    </location>
</feature>
<keyword evidence="3 6" id="KW-1133">Transmembrane helix</keyword>
<dbReference type="SMART" id="SM01417">
    <property type="entry name" value="Solute_trans_a"/>
    <property type="match status" value="1"/>
</dbReference>
<keyword evidence="8" id="KW-1185">Reference proteome</keyword>
<feature type="transmembrane region" description="Helical" evidence="6">
    <location>
        <begin position="64"/>
        <end position="83"/>
    </location>
</feature>
<feature type="transmembrane region" description="Helical" evidence="6">
    <location>
        <begin position="29"/>
        <end position="52"/>
    </location>
</feature>
<dbReference type="Proteomes" id="UP001365542">
    <property type="component" value="Unassembled WGS sequence"/>
</dbReference>
<reference evidence="7 8" key="1">
    <citation type="submission" date="2019-10" db="EMBL/GenBank/DDBJ databases">
        <authorList>
            <person name="Palmer J.M."/>
        </authorList>
    </citation>
    <scope>NUCLEOTIDE SEQUENCE [LARGE SCALE GENOMIC DNA]</scope>
    <source>
        <strain evidence="7 8">TWF694</strain>
    </source>
</reference>
<dbReference type="EMBL" id="JAVHJO010000009">
    <property type="protein sequence ID" value="KAK6537615.1"/>
    <property type="molecule type" value="Genomic_DNA"/>
</dbReference>
<feature type="region of interest" description="Disordered" evidence="5">
    <location>
        <begin position="586"/>
        <end position="661"/>
    </location>
</feature>
<feature type="transmembrane region" description="Helical" evidence="6">
    <location>
        <begin position="159"/>
        <end position="178"/>
    </location>
</feature>
<dbReference type="Pfam" id="PF03619">
    <property type="entry name" value="Solute_trans_a"/>
    <property type="match status" value="1"/>
</dbReference>
<evidence type="ECO:0000256" key="2">
    <source>
        <dbReference type="ARBA" id="ARBA00022692"/>
    </source>
</evidence>
<dbReference type="GO" id="GO:0016020">
    <property type="term" value="C:membrane"/>
    <property type="evidence" value="ECO:0007669"/>
    <property type="project" value="UniProtKB-SubCell"/>
</dbReference>
<evidence type="ECO:0000256" key="1">
    <source>
        <dbReference type="ARBA" id="ARBA00004141"/>
    </source>
</evidence>
<protein>
    <recommendedName>
        <fullName evidence="9">DUF300-domain-containing protein</fullName>
    </recommendedName>
</protein>
<feature type="region of interest" description="Disordered" evidence="5">
    <location>
        <begin position="481"/>
        <end position="542"/>
    </location>
</feature>
<evidence type="ECO:0000256" key="5">
    <source>
        <dbReference type="SAM" id="MobiDB-lite"/>
    </source>
</evidence>
<keyword evidence="4 6" id="KW-0472">Membrane</keyword>
<evidence type="ECO:0000256" key="6">
    <source>
        <dbReference type="SAM" id="Phobius"/>
    </source>
</evidence>
<evidence type="ECO:0000313" key="7">
    <source>
        <dbReference type="EMBL" id="KAK6537615.1"/>
    </source>
</evidence>
<comment type="subcellular location">
    <subcellularLocation>
        <location evidence="1">Membrane</location>
        <topology evidence="1">Multi-pass membrane protein</topology>
    </subcellularLocation>
</comment>
<dbReference type="PANTHER" id="PTHR23423">
    <property type="entry name" value="ORGANIC SOLUTE TRANSPORTER-RELATED"/>
    <property type="match status" value="1"/>
</dbReference>
<evidence type="ECO:0000256" key="3">
    <source>
        <dbReference type="ARBA" id="ARBA00022989"/>
    </source>
</evidence>
<comment type="caution">
    <text evidence="7">The sequence shown here is derived from an EMBL/GenBank/DDBJ whole genome shotgun (WGS) entry which is preliminary data.</text>
</comment>
<organism evidence="7 8">
    <name type="scientific">Orbilia ellipsospora</name>
    <dbReference type="NCBI Taxonomy" id="2528407"/>
    <lineage>
        <taxon>Eukaryota</taxon>
        <taxon>Fungi</taxon>
        <taxon>Dikarya</taxon>
        <taxon>Ascomycota</taxon>
        <taxon>Pezizomycotina</taxon>
        <taxon>Orbiliomycetes</taxon>
        <taxon>Orbiliales</taxon>
        <taxon>Orbiliaceae</taxon>
        <taxon>Orbilia</taxon>
    </lineage>
</organism>
<feature type="transmembrane region" description="Helical" evidence="6">
    <location>
        <begin position="198"/>
        <end position="219"/>
    </location>
</feature>
<feature type="transmembrane region" description="Helical" evidence="6">
    <location>
        <begin position="231"/>
        <end position="254"/>
    </location>
</feature>
<proteinExistence type="predicted"/>
<dbReference type="AlphaFoldDB" id="A0AAV9X7H1"/>
<evidence type="ECO:0008006" key="9">
    <source>
        <dbReference type="Google" id="ProtNLM"/>
    </source>
</evidence>
<evidence type="ECO:0000313" key="8">
    <source>
        <dbReference type="Proteomes" id="UP001365542"/>
    </source>
</evidence>